<evidence type="ECO:0000256" key="6">
    <source>
        <dbReference type="ARBA" id="ARBA00023315"/>
    </source>
</evidence>
<comment type="subcellular location">
    <subcellularLocation>
        <location evidence="1">Cell inner membrane</location>
    </subcellularLocation>
</comment>
<keyword evidence="5" id="KW-0472">Membrane</keyword>
<name>A0ABQ6LBX5_9RHOB</name>
<keyword evidence="6 8" id="KW-0012">Acyltransferase</keyword>
<protein>
    <submittedName>
        <fullName evidence="8">Lipid A biosynthesis lauroyl acyltransferase</fullName>
    </submittedName>
</protein>
<dbReference type="EMBL" id="BSYI01000001">
    <property type="protein sequence ID" value="GMG80899.1"/>
    <property type="molecule type" value="Genomic_DNA"/>
</dbReference>
<proteinExistence type="predicted"/>
<evidence type="ECO:0000256" key="7">
    <source>
        <dbReference type="SAM" id="MobiDB-lite"/>
    </source>
</evidence>
<reference evidence="8 9" key="1">
    <citation type="submission" date="2023-04" db="EMBL/GenBank/DDBJ databases">
        <title>Marinoamorphus aggregata gen. nov., sp. Nov., isolate from tissue of brittle star Ophioplocus japonicus.</title>
        <authorList>
            <person name="Kawano K."/>
            <person name="Sawayama S."/>
            <person name="Nakagawa S."/>
        </authorList>
    </citation>
    <scope>NUCLEOTIDE SEQUENCE [LARGE SCALE GENOMIC DNA]</scope>
    <source>
        <strain evidence="8 9">NKW23</strain>
    </source>
</reference>
<evidence type="ECO:0000256" key="4">
    <source>
        <dbReference type="ARBA" id="ARBA00022679"/>
    </source>
</evidence>
<organism evidence="8 9">
    <name type="scientific">Paralimibaculum aggregatum</name>
    <dbReference type="NCBI Taxonomy" id="3036245"/>
    <lineage>
        <taxon>Bacteria</taxon>
        <taxon>Pseudomonadati</taxon>
        <taxon>Pseudomonadota</taxon>
        <taxon>Alphaproteobacteria</taxon>
        <taxon>Rhodobacterales</taxon>
        <taxon>Paracoccaceae</taxon>
        <taxon>Paralimibaculum</taxon>
    </lineage>
</organism>
<evidence type="ECO:0000256" key="2">
    <source>
        <dbReference type="ARBA" id="ARBA00022475"/>
    </source>
</evidence>
<evidence type="ECO:0000256" key="5">
    <source>
        <dbReference type="ARBA" id="ARBA00023136"/>
    </source>
</evidence>
<keyword evidence="9" id="KW-1185">Reference proteome</keyword>
<evidence type="ECO:0000256" key="1">
    <source>
        <dbReference type="ARBA" id="ARBA00004533"/>
    </source>
</evidence>
<dbReference type="PANTHER" id="PTHR30606:SF10">
    <property type="entry name" value="PHOSPHATIDYLINOSITOL MANNOSIDE ACYLTRANSFERASE"/>
    <property type="match status" value="1"/>
</dbReference>
<evidence type="ECO:0000313" key="8">
    <source>
        <dbReference type="EMBL" id="GMG80899.1"/>
    </source>
</evidence>
<accession>A0ABQ6LBX5</accession>
<dbReference type="PANTHER" id="PTHR30606">
    <property type="entry name" value="LIPID A BIOSYNTHESIS LAUROYL ACYLTRANSFERASE"/>
    <property type="match status" value="1"/>
</dbReference>
<comment type="caution">
    <text evidence="8">The sequence shown here is derived from an EMBL/GenBank/DDBJ whole genome shotgun (WGS) entry which is preliminary data.</text>
</comment>
<evidence type="ECO:0000256" key="3">
    <source>
        <dbReference type="ARBA" id="ARBA00022519"/>
    </source>
</evidence>
<keyword evidence="4" id="KW-0808">Transferase</keyword>
<keyword evidence="2" id="KW-1003">Cell membrane</keyword>
<gene>
    <name evidence="8" type="ORF">LNKW23_01110</name>
</gene>
<dbReference type="RefSeq" id="WP_285669525.1">
    <property type="nucleotide sequence ID" value="NZ_BSYI01000001.1"/>
</dbReference>
<dbReference type="GO" id="GO:0016746">
    <property type="term" value="F:acyltransferase activity"/>
    <property type="evidence" value="ECO:0007669"/>
    <property type="project" value="UniProtKB-KW"/>
</dbReference>
<dbReference type="Proteomes" id="UP001239909">
    <property type="component" value="Unassembled WGS sequence"/>
</dbReference>
<evidence type="ECO:0000313" key="9">
    <source>
        <dbReference type="Proteomes" id="UP001239909"/>
    </source>
</evidence>
<dbReference type="CDD" id="cd07984">
    <property type="entry name" value="LPLAT_LABLAT-like"/>
    <property type="match status" value="1"/>
</dbReference>
<dbReference type="InterPro" id="IPR004960">
    <property type="entry name" value="LipA_acyltrans"/>
</dbReference>
<feature type="region of interest" description="Disordered" evidence="7">
    <location>
        <begin position="1"/>
        <end position="45"/>
    </location>
</feature>
<sequence length="347" mass="38342">MSGNGKQGGKHSSKRGGNGNGNGGPTRRGPGGRRPRRASQTAAGETGRVAYVHARDRFSVRAGEWVLFSLALGLRWVTWPIGTWTLSNLLAPLGGWVALLVPGFRRRAEDNLAHVWPERSAAERRAILRDAGRSFMRLMLEYGRLDRLVGTAEIEVEGIAHLRETLASGRGAVLVTAHYGNWEAVRIAARRAGHDCGIIYRAFNNRYLDRFTMGLIPLAGEPVLQKGPAGLRELIAHLKRGGAVMILVDQRNSGAPFIDFLGQPAETMTTAAELARRTGAALIPAVGRREVAARRFRAVFEPPVAAARPQDAMAEVNRRIGAWVEAEPGQWFWFHRRWRSTRRSRRD</sequence>
<keyword evidence="3" id="KW-0997">Cell inner membrane</keyword>
<dbReference type="Pfam" id="PF03279">
    <property type="entry name" value="Lip_A_acyltrans"/>
    <property type="match status" value="1"/>
</dbReference>
<feature type="compositionally biased region" description="Gly residues" evidence="7">
    <location>
        <begin position="16"/>
        <end position="26"/>
    </location>
</feature>